<dbReference type="Proteomes" id="UP000183758">
    <property type="component" value="Unassembled WGS sequence"/>
</dbReference>
<feature type="active site" description="Nucleophile" evidence="2">
    <location>
        <position position="98"/>
    </location>
</feature>
<reference evidence="4 5" key="1">
    <citation type="journal article" date="2016" name="Environ. Microbiol.">
        <title>Genomic resolution of a cold subsurface aquifer community provides metabolic insights for novel microbes adapted to high CO concentrations.</title>
        <authorList>
            <person name="Probst A.J."/>
            <person name="Castelle C.J."/>
            <person name="Singh A."/>
            <person name="Brown C.T."/>
            <person name="Anantharaman K."/>
            <person name="Sharon I."/>
            <person name="Hug L.A."/>
            <person name="Burstein D."/>
            <person name="Emerson J.B."/>
            <person name="Thomas B.C."/>
            <person name="Banfield J.F."/>
        </authorList>
    </citation>
    <scope>NUCLEOTIDE SEQUENCE [LARGE SCALE GENOMIC DNA]</scope>
    <source>
        <strain evidence="4">CG2_30_33_16</strain>
    </source>
</reference>
<dbReference type="Pfam" id="PF07685">
    <property type="entry name" value="GATase_3"/>
    <property type="match status" value="1"/>
</dbReference>
<dbReference type="PANTHER" id="PTHR21343">
    <property type="entry name" value="DETHIOBIOTIN SYNTHETASE"/>
    <property type="match status" value="1"/>
</dbReference>
<comment type="catalytic activity">
    <reaction evidence="2">
        <text>beta-D-GlcNAc-(1-&gt;4)-Mur2Ac(oyl-L-Ala-gamma-D-Glu-L-Lys-D-Ala-D-Ala)-di-trans,octa-cis-undecaprenyl diphosphate + L-glutamine + ATP + H2O = beta-D-GlcNAc-(1-&gt;4)-Mur2Ac(oyl-L-Ala-D-isoglutaminyl-L-Lys-D-Ala-D-Ala)-di-trans,octa-cis-undecaprenyl diphosphate + L-glutamate + ADP + phosphate + H(+)</text>
        <dbReference type="Rhea" id="RHEA:57928"/>
        <dbReference type="ChEBI" id="CHEBI:15377"/>
        <dbReference type="ChEBI" id="CHEBI:15378"/>
        <dbReference type="ChEBI" id="CHEBI:29985"/>
        <dbReference type="ChEBI" id="CHEBI:30616"/>
        <dbReference type="ChEBI" id="CHEBI:43474"/>
        <dbReference type="ChEBI" id="CHEBI:58359"/>
        <dbReference type="ChEBI" id="CHEBI:60033"/>
        <dbReference type="ChEBI" id="CHEBI:62233"/>
        <dbReference type="ChEBI" id="CHEBI:456216"/>
        <dbReference type="EC" id="6.3.5.13"/>
    </reaction>
</comment>
<comment type="function">
    <text evidence="2">The lipid II isoglutaminyl synthase complex catalyzes the formation of alpha-D-isoglutamine in the cell wall lipid II stem peptide. The GatD subunit catalyzes the hydrolysis of glutamine to glutamate and ammonia. The resulting ammonia molecule is channeled to the active site of MurT.</text>
</comment>
<keyword evidence="2" id="KW-0573">Peptidoglycan synthesis</keyword>
<dbReference type="SUPFAM" id="SSF52317">
    <property type="entry name" value="Class I glutamine amidotransferase-like"/>
    <property type="match status" value="1"/>
</dbReference>
<keyword evidence="1 2" id="KW-0315">Glutamine amidotransferase</keyword>
<feature type="domain" description="CobB/CobQ-like glutamine amidotransferase" evidence="3">
    <location>
        <begin position="11"/>
        <end position="217"/>
    </location>
</feature>
<sequence>MNKKQLILHLAYLYPKSMNIYGDRGNLITLIKRYQWRNINLIIDEIEVGDNFNPTKYDFVFAGGGQDIHQLRIAEDLQNKKTAIIESVNRGTVFLLICGTYQLFGHYFITSTNNKIAGIGVLDITTIASKIKTGKTKRMIGNITTEIVIPNFKSEITTLVGFENHSGMTFINKDSSTTYPLGRVIKGFGNNGHDKTEGACYKNVFGTYLHGSLLPKNPHFTDFLIKKALENKYKSSIKLVDLNDILEYKAHQFILNHR</sequence>
<dbReference type="EC" id="3.5.1.2" evidence="2"/>
<evidence type="ECO:0000313" key="4">
    <source>
        <dbReference type="EMBL" id="OIP82707.1"/>
    </source>
</evidence>
<comment type="caution">
    <text evidence="4">The sequence shown here is derived from an EMBL/GenBank/DDBJ whole genome shotgun (WGS) entry which is preliminary data.</text>
</comment>
<dbReference type="CDD" id="cd01750">
    <property type="entry name" value="GATase1_CobQ"/>
    <property type="match status" value="1"/>
</dbReference>
<dbReference type="EMBL" id="MNZM01000106">
    <property type="protein sequence ID" value="OIP82707.1"/>
    <property type="molecule type" value="Genomic_DNA"/>
</dbReference>
<comment type="catalytic activity">
    <reaction evidence="2">
        <text>L-glutamine + H2O = L-glutamate + NH4(+)</text>
        <dbReference type="Rhea" id="RHEA:15889"/>
        <dbReference type="ChEBI" id="CHEBI:15377"/>
        <dbReference type="ChEBI" id="CHEBI:28938"/>
        <dbReference type="ChEBI" id="CHEBI:29985"/>
        <dbReference type="ChEBI" id="CHEBI:58359"/>
        <dbReference type="EC" id="3.5.1.2"/>
    </reaction>
</comment>
<dbReference type="EC" id="6.3.5.13" evidence="2"/>
<evidence type="ECO:0000256" key="1">
    <source>
        <dbReference type="ARBA" id="ARBA00022962"/>
    </source>
</evidence>
<gene>
    <name evidence="2" type="primary">gatD</name>
    <name evidence="4" type="ORF">AUK04_04255</name>
</gene>
<evidence type="ECO:0000313" key="5">
    <source>
        <dbReference type="Proteomes" id="UP000183758"/>
    </source>
</evidence>
<dbReference type="AlphaFoldDB" id="A0A1J5HE29"/>
<protein>
    <recommendedName>
        <fullName evidence="2">Lipid II isoglutaminyl synthase (glutamine-hydrolyzing) subunit GatD</fullName>
        <ecNumber evidence="2">6.3.5.13</ecNumber>
    </recommendedName>
    <alternativeName>
        <fullName evidence="2">Lipid II isoglutaminyl synthase glutaminase subunit</fullName>
        <ecNumber evidence="2">3.5.1.2</ecNumber>
    </alternativeName>
</protein>
<dbReference type="GO" id="GO:0004359">
    <property type="term" value="F:glutaminase activity"/>
    <property type="evidence" value="ECO:0007669"/>
    <property type="project" value="UniProtKB-UniRule"/>
</dbReference>
<keyword evidence="2" id="KW-0436">Ligase</keyword>
<dbReference type="InterPro" id="IPR043702">
    <property type="entry name" value="Lipid_II_synth_GatD"/>
</dbReference>
<keyword evidence="2" id="KW-0961">Cell wall biogenesis/degradation</keyword>
<organism evidence="4 5">
    <name type="scientific">Candidatus Roizmanbacteria bacterium CG2_30_33_16</name>
    <dbReference type="NCBI Taxonomy" id="1805340"/>
    <lineage>
        <taxon>Bacteria</taxon>
        <taxon>Candidatus Roizmaniibacteriota</taxon>
    </lineage>
</organism>
<accession>A0A1J5HE29</accession>
<dbReference type="GO" id="GO:0008360">
    <property type="term" value="P:regulation of cell shape"/>
    <property type="evidence" value="ECO:0007669"/>
    <property type="project" value="UniProtKB-KW"/>
</dbReference>
<dbReference type="InterPro" id="IPR029062">
    <property type="entry name" value="Class_I_gatase-like"/>
</dbReference>
<dbReference type="GO" id="GO:0009252">
    <property type="term" value="P:peptidoglycan biosynthetic process"/>
    <property type="evidence" value="ECO:0007669"/>
    <property type="project" value="UniProtKB-UniRule"/>
</dbReference>
<feature type="active site" evidence="2">
    <location>
        <position position="210"/>
    </location>
</feature>
<comment type="pathway">
    <text evidence="2">Cell wall biogenesis; peptidoglycan biosynthesis.</text>
</comment>
<dbReference type="PANTHER" id="PTHR21343:SF9">
    <property type="entry name" value="LIPID II ISOGLUTAMINYL SYNTHASE (GLUTAMINE-HYDROLYZING) SUBUNIT GATD"/>
    <property type="match status" value="1"/>
</dbReference>
<feature type="binding site" evidence="2">
    <location>
        <position position="138"/>
    </location>
    <ligand>
        <name>substrate</name>
    </ligand>
</feature>
<comment type="subunit">
    <text evidence="2">Forms a heterodimer with MurT.</text>
</comment>
<dbReference type="HAMAP" id="MF_02213">
    <property type="entry name" value="Lipid_II_synth_GatD"/>
    <property type="match status" value="1"/>
</dbReference>
<dbReference type="GO" id="GO:0140282">
    <property type="term" value="F:carbon-nitrogen ligase activity on lipid II"/>
    <property type="evidence" value="ECO:0007669"/>
    <property type="project" value="UniProtKB-UniRule"/>
</dbReference>
<name>A0A1J5HE29_9BACT</name>
<comment type="similarity">
    <text evidence="2">Belongs to the CobB/CobQ family. GatD subfamily.</text>
</comment>
<keyword evidence="2" id="KW-0378">Hydrolase</keyword>
<dbReference type="GO" id="GO:0071555">
    <property type="term" value="P:cell wall organization"/>
    <property type="evidence" value="ECO:0007669"/>
    <property type="project" value="UniProtKB-KW"/>
</dbReference>
<dbReference type="UniPathway" id="UPA00219"/>
<dbReference type="GO" id="GO:0009236">
    <property type="term" value="P:cobalamin biosynthetic process"/>
    <property type="evidence" value="ECO:0007669"/>
    <property type="project" value="InterPro"/>
</dbReference>
<dbReference type="InterPro" id="IPR033949">
    <property type="entry name" value="CobQ_GATase1"/>
</dbReference>
<dbReference type="PROSITE" id="PS51274">
    <property type="entry name" value="GATASE_COBBQ"/>
    <property type="match status" value="1"/>
</dbReference>
<evidence type="ECO:0000256" key="2">
    <source>
        <dbReference type="HAMAP-Rule" id="MF_02213"/>
    </source>
</evidence>
<dbReference type="InterPro" id="IPR011698">
    <property type="entry name" value="GATase_3"/>
</dbReference>
<evidence type="ECO:0000259" key="3">
    <source>
        <dbReference type="Pfam" id="PF07685"/>
    </source>
</evidence>
<proteinExistence type="inferred from homology"/>
<keyword evidence="2" id="KW-0133">Cell shape</keyword>